<dbReference type="SUPFAM" id="SSF50129">
    <property type="entry name" value="GroES-like"/>
    <property type="match status" value="1"/>
</dbReference>
<keyword evidence="5" id="KW-1185">Reference proteome</keyword>
<dbReference type="InterPro" id="IPR036291">
    <property type="entry name" value="NAD(P)-bd_dom_sf"/>
</dbReference>
<organism evidence="4 5">
    <name type="scientific">Penicillium cf. viridicatum</name>
    <dbReference type="NCBI Taxonomy" id="2972119"/>
    <lineage>
        <taxon>Eukaryota</taxon>
        <taxon>Fungi</taxon>
        <taxon>Dikarya</taxon>
        <taxon>Ascomycota</taxon>
        <taxon>Pezizomycotina</taxon>
        <taxon>Eurotiomycetes</taxon>
        <taxon>Eurotiomycetidae</taxon>
        <taxon>Eurotiales</taxon>
        <taxon>Aspergillaceae</taxon>
        <taxon>Penicillium</taxon>
    </lineage>
</organism>
<dbReference type="OrthoDB" id="9992527at2759"/>
<dbReference type="AlphaFoldDB" id="A0A9W9N580"/>
<dbReference type="Pfam" id="PF08240">
    <property type="entry name" value="ADH_N"/>
    <property type="match status" value="1"/>
</dbReference>
<comment type="similarity">
    <text evidence="1">Belongs to the zinc-containing alcohol dehydrogenase family.</text>
</comment>
<evidence type="ECO:0000256" key="1">
    <source>
        <dbReference type="ARBA" id="ARBA00008072"/>
    </source>
</evidence>
<evidence type="ECO:0000256" key="2">
    <source>
        <dbReference type="ARBA" id="ARBA00023002"/>
    </source>
</evidence>
<dbReference type="EMBL" id="JAPQKQ010000001">
    <property type="protein sequence ID" value="KAJ5212903.1"/>
    <property type="molecule type" value="Genomic_DNA"/>
</dbReference>
<reference evidence="4" key="2">
    <citation type="journal article" date="2023" name="IMA Fungus">
        <title>Comparative genomic study of the Penicillium genus elucidates a diverse pangenome and 15 lateral gene transfer events.</title>
        <authorList>
            <person name="Petersen C."/>
            <person name="Sorensen T."/>
            <person name="Nielsen M.R."/>
            <person name="Sondergaard T.E."/>
            <person name="Sorensen J.L."/>
            <person name="Fitzpatrick D.A."/>
            <person name="Frisvad J.C."/>
            <person name="Nielsen K.L."/>
        </authorList>
    </citation>
    <scope>NUCLEOTIDE SEQUENCE</scope>
    <source>
        <strain evidence="4">IBT 20477</strain>
    </source>
</reference>
<dbReference type="InterPro" id="IPR011032">
    <property type="entry name" value="GroES-like_sf"/>
</dbReference>
<dbReference type="Proteomes" id="UP001150942">
    <property type="component" value="Unassembled WGS sequence"/>
</dbReference>
<name>A0A9W9N580_9EURO</name>
<feature type="domain" description="Enoyl reductase (ER)" evidence="3">
    <location>
        <begin position="13"/>
        <end position="363"/>
    </location>
</feature>
<evidence type="ECO:0000313" key="4">
    <source>
        <dbReference type="EMBL" id="KAJ5212903.1"/>
    </source>
</evidence>
<keyword evidence="2" id="KW-0560">Oxidoreductase</keyword>
<dbReference type="SUPFAM" id="SSF51735">
    <property type="entry name" value="NAD(P)-binding Rossmann-fold domains"/>
    <property type="match status" value="1"/>
</dbReference>
<comment type="caution">
    <text evidence="4">The sequence shown here is derived from an EMBL/GenBank/DDBJ whole genome shotgun (WGS) entry which is preliminary data.</text>
</comment>
<sequence>MSVATHPAVIAPGIKQPLKIEQITTPSIQPSEVRIRVEWVPSAPLDVFQVDMGFMALFPLSLGDTAAGTVTAIGSEVDHLNVGDKAFGFLFHNENEKAQQIYATVPKHLLGKVPEGVSLKGAATLPNNFCTAFITIRRNLSIDLPWPREEGFVPREQHTPILVWGASTSVGQYAVQILKHWGYSNVLATASPRHHDKIKRYGARHVFDYQDSTVIESIQQFLKAEDGQSQIRVFDCVDSKFGSLLPISKIAVQPGSVVAALLPVVVHAPSVNQSDPSIKLAFDVSTAADWAHGVEVRSIASYGYEEDAFLRDHLQRDIMPTLLGTGAIEPNSQRVVEGRTLLERATKALGIMRSGTVSGERLVWRVWTPEEFPEFQ</sequence>
<dbReference type="Gene3D" id="3.90.180.10">
    <property type="entry name" value="Medium-chain alcohol dehydrogenases, catalytic domain"/>
    <property type="match status" value="1"/>
</dbReference>
<dbReference type="InterPro" id="IPR047122">
    <property type="entry name" value="Trans-enoyl_RdTase-like"/>
</dbReference>
<dbReference type="CDD" id="cd08249">
    <property type="entry name" value="enoyl_reductase_like"/>
    <property type="match status" value="1"/>
</dbReference>
<reference evidence="4" key="1">
    <citation type="submission" date="2022-11" db="EMBL/GenBank/DDBJ databases">
        <authorList>
            <person name="Petersen C."/>
        </authorList>
    </citation>
    <scope>NUCLEOTIDE SEQUENCE</scope>
    <source>
        <strain evidence="4">IBT 20477</strain>
    </source>
</reference>
<evidence type="ECO:0000259" key="3">
    <source>
        <dbReference type="SMART" id="SM00829"/>
    </source>
</evidence>
<evidence type="ECO:0000313" key="5">
    <source>
        <dbReference type="Proteomes" id="UP001150942"/>
    </source>
</evidence>
<protein>
    <recommendedName>
        <fullName evidence="3">Enoyl reductase (ER) domain-containing protein</fullName>
    </recommendedName>
</protein>
<proteinExistence type="inferred from homology"/>
<gene>
    <name evidence="4" type="ORF">N7449_000072</name>
</gene>
<dbReference type="SMART" id="SM00829">
    <property type="entry name" value="PKS_ER"/>
    <property type="match status" value="1"/>
</dbReference>
<dbReference type="InterPro" id="IPR020843">
    <property type="entry name" value="ER"/>
</dbReference>
<accession>A0A9W9N580</accession>
<dbReference type="PANTHER" id="PTHR45348">
    <property type="entry name" value="HYPOTHETICAL OXIDOREDUCTASE (EUROFUNG)"/>
    <property type="match status" value="1"/>
</dbReference>
<dbReference type="Gene3D" id="3.40.50.720">
    <property type="entry name" value="NAD(P)-binding Rossmann-like Domain"/>
    <property type="match status" value="1"/>
</dbReference>
<dbReference type="PANTHER" id="PTHR45348:SF3">
    <property type="entry name" value="ENOYL REDUCTASE (ER) DOMAIN-CONTAINING PROTEIN"/>
    <property type="match status" value="1"/>
</dbReference>
<dbReference type="GO" id="GO:0016651">
    <property type="term" value="F:oxidoreductase activity, acting on NAD(P)H"/>
    <property type="evidence" value="ECO:0007669"/>
    <property type="project" value="InterPro"/>
</dbReference>
<dbReference type="InterPro" id="IPR013154">
    <property type="entry name" value="ADH-like_N"/>
</dbReference>